<evidence type="ECO:0000256" key="1">
    <source>
        <dbReference type="ARBA" id="ARBA00006347"/>
    </source>
</evidence>
<dbReference type="STRING" id="45286.A0A0X8HSP7"/>
<dbReference type="InterPro" id="IPR051063">
    <property type="entry name" value="PDI"/>
</dbReference>
<feature type="signal peptide" evidence="5">
    <location>
        <begin position="1"/>
        <end position="26"/>
    </location>
</feature>
<keyword evidence="2 5" id="KW-0732">Signal</keyword>
<dbReference type="PANTHER" id="PTHR45672">
    <property type="entry name" value="PROTEIN DISULFIDE-ISOMERASE C17H9.14C-RELATED"/>
    <property type="match status" value="1"/>
</dbReference>
<dbReference type="InterPro" id="IPR036249">
    <property type="entry name" value="Thioredoxin-like_sf"/>
</dbReference>
<name>A0A0X8HSP7_9SACH</name>
<proteinExistence type="inferred from homology"/>
<gene>
    <name evidence="7" type="ORF">AW171_hschr42642</name>
</gene>
<evidence type="ECO:0000259" key="6">
    <source>
        <dbReference type="PROSITE" id="PS51352"/>
    </source>
</evidence>
<dbReference type="OrthoDB" id="72053at2759"/>
<dbReference type="GO" id="GO:0005783">
    <property type="term" value="C:endoplasmic reticulum"/>
    <property type="evidence" value="ECO:0007669"/>
    <property type="project" value="TreeGrafter"/>
</dbReference>
<dbReference type="CDD" id="cd02961">
    <property type="entry name" value="PDI_a_family"/>
    <property type="match status" value="1"/>
</dbReference>
<dbReference type="SUPFAM" id="SSF52833">
    <property type="entry name" value="Thioredoxin-like"/>
    <property type="match status" value="1"/>
</dbReference>
<keyword evidence="4" id="KW-1133">Transmembrane helix</keyword>
<dbReference type="GO" id="GO:0003756">
    <property type="term" value="F:protein disulfide isomerase activity"/>
    <property type="evidence" value="ECO:0007669"/>
    <property type="project" value="TreeGrafter"/>
</dbReference>
<feature type="transmembrane region" description="Helical" evidence="4">
    <location>
        <begin position="647"/>
        <end position="664"/>
    </location>
</feature>
<keyword evidence="4" id="KW-0472">Membrane</keyword>
<evidence type="ECO:0000256" key="2">
    <source>
        <dbReference type="ARBA" id="ARBA00022729"/>
    </source>
</evidence>
<organism evidence="7 8">
    <name type="scientific">Eremothecium sinecaudum</name>
    <dbReference type="NCBI Taxonomy" id="45286"/>
    <lineage>
        <taxon>Eukaryota</taxon>
        <taxon>Fungi</taxon>
        <taxon>Dikarya</taxon>
        <taxon>Ascomycota</taxon>
        <taxon>Saccharomycotina</taxon>
        <taxon>Saccharomycetes</taxon>
        <taxon>Saccharomycetales</taxon>
        <taxon>Saccharomycetaceae</taxon>
        <taxon>Eremothecium</taxon>
    </lineage>
</organism>
<feature type="coiled-coil region" evidence="3">
    <location>
        <begin position="133"/>
        <end position="164"/>
    </location>
</feature>
<feature type="chain" id="PRO_5007066935" evidence="5">
    <location>
        <begin position="27"/>
        <end position="691"/>
    </location>
</feature>
<dbReference type="Pfam" id="PF00085">
    <property type="entry name" value="Thioredoxin"/>
    <property type="match status" value="1"/>
</dbReference>
<dbReference type="Gene3D" id="3.40.30.10">
    <property type="entry name" value="Glutaredoxin"/>
    <property type="match status" value="2"/>
</dbReference>
<dbReference type="InterPro" id="IPR017937">
    <property type="entry name" value="Thioredoxin_CS"/>
</dbReference>
<keyword evidence="4" id="KW-0812">Transmembrane</keyword>
<sequence>MATRLHLYFKCLWILVLISTLGFASSVVTDELEEEQGASFPKPLTSANFKETISSNLHLVEFYSPYCAHCRRFEPIWKKTWEEFHETGEKLGIYMSQVNCIQSGDLCNEESITAYPELRLYGPSGFLAPYTNARTTEDLIKFMREEAKNEEQAKKEETSEKKTEVKPLQYEDGDLIRYVEGAGGDPMLLVLWPFLRDADLKDQKFIQNCDECLTFHRAWKTISSALSTDIVVAQATCGQNKDICLKLGLEELTEISKQRSNREPTLAVILPRKKNNAIFYKGNKYSASDVIDFAKKVVNNYNMPKITKDEIAEIIAKPIELNKFKYPGNEETYIIFNYDSESSLIKSASLVQDIIQPLSNYRNMVVFKSDDDLVSLIKENYFKMINQVNVPGHSEYLTAITSTPYPKVFMFKEGSLVPIVYHGYVPKDMDPMKTFMEWVDQNSLQLVSEISSRNFKDLMYYHNEFYEKLVIQVIDTGDDHSKKSAENYLNNLILTAYNYEAVRYRNIYSNIVQKNLVNEGKQGSANAYSDVMQSMIENGIYKDDHKILYAYIDISRHDSLLNKLGFKVQGRDLQNGDVLIVDKKTGRYYYEHDIAGEYLTSRAPNALKDTLVALVFPHEHPGVQIKSNLINSPFGRSLRFLDSYEKWFVLFSVVLSLLTVRKIYRNYRVHKKYAAKRDVVGILGKGKKLKE</sequence>
<dbReference type="PROSITE" id="PS00194">
    <property type="entry name" value="THIOREDOXIN_1"/>
    <property type="match status" value="1"/>
</dbReference>
<dbReference type="PANTHER" id="PTHR45672:SF3">
    <property type="entry name" value="THIOREDOXIN DOMAIN-CONTAINING PROTEIN 5"/>
    <property type="match status" value="1"/>
</dbReference>
<dbReference type="EMBL" id="CP014244">
    <property type="protein sequence ID" value="AMD20735.1"/>
    <property type="molecule type" value="Genomic_DNA"/>
</dbReference>
<keyword evidence="3" id="KW-0175">Coiled coil</keyword>
<protein>
    <submittedName>
        <fullName evidence="7">HDL009Wp</fullName>
    </submittedName>
</protein>
<evidence type="ECO:0000256" key="5">
    <source>
        <dbReference type="SAM" id="SignalP"/>
    </source>
</evidence>
<dbReference type="GO" id="GO:0006457">
    <property type="term" value="P:protein folding"/>
    <property type="evidence" value="ECO:0007669"/>
    <property type="project" value="TreeGrafter"/>
</dbReference>
<dbReference type="RefSeq" id="XP_017987731.1">
    <property type="nucleotide sequence ID" value="XM_018131691.1"/>
</dbReference>
<accession>A0A0X8HSP7</accession>
<reference evidence="7 8" key="1">
    <citation type="submission" date="2016-01" db="EMBL/GenBank/DDBJ databases">
        <title>Genome sequence of the yeast Holleya sinecauda.</title>
        <authorList>
            <person name="Dietrich F.S."/>
        </authorList>
    </citation>
    <scope>NUCLEOTIDE SEQUENCE [LARGE SCALE GENOMIC DNA]</scope>
    <source>
        <strain evidence="7 8">ATCC 58844</strain>
    </source>
</reference>
<evidence type="ECO:0000313" key="7">
    <source>
        <dbReference type="EMBL" id="AMD20735.1"/>
    </source>
</evidence>
<feature type="domain" description="Thioredoxin" evidence="6">
    <location>
        <begin position="21"/>
        <end position="148"/>
    </location>
</feature>
<dbReference type="AlphaFoldDB" id="A0A0X8HSP7"/>
<dbReference type="PROSITE" id="PS51352">
    <property type="entry name" value="THIOREDOXIN_2"/>
    <property type="match status" value="1"/>
</dbReference>
<evidence type="ECO:0000256" key="3">
    <source>
        <dbReference type="SAM" id="Coils"/>
    </source>
</evidence>
<comment type="similarity">
    <text evidence="1">Belongs to the protein disulfide isomerase family.</text>
</comment>
<dbReference type="GeneID" id="28723995"/>
<evidence type="ECO:0000313" key="8">
    <source>
        <dbReference type="Proteomes" id="UP000243052"/>
    </source>
</evidence>
<dbReference type="Proteomes" id="UP000243052">
    <property type="component" value="Chromosome iv"/>
</dbReference>
<keyword evidence="8" id="KW-1185">Reference proteome</keyword>
<dbReference type="InterPro" id="IPR013766">
    <property type="entry name" value="Thioredoxin_domain"/>
</dbReference>
<evidence type="ECO:0000256" key="4">
    <source>
        <dbReference type="SAM" id="Phobius"/>
    </source>
</evidence>